<dbReference type="InterPro" id="IPR011395">
    <property type="entry name" value="Glyco_hydro_67_aGlcAse"/>
</dbReference>
<dbReference type="Pfam" id="PF07488">
    <property type="entry name" value="Glyco_hydro_67M"/>
    <property type="match status" value="1"/>
</dbReference>
<proteinExistence type="inferred from homology"/>
<dbReference type="Gene3D" id="3.20.20.80">
    <property type="entry name" value="Glycosidases"/>
    <property type="match status" value="1"/>
</dbReference>
<keyword evidence="2 8" id="KW-0858">Xylan degradation</keyword>
<gene>
    <name evidence="15" type="ORF">EDC38_1709</name>
</gene>
<feature type="signal peptide" evidence="11">
    <location>
        <begin position="1"/>
        <end position="19"/>
    </location>
</feature>
<keyword evidence="3 8" id="KW-0378">Hydrolase</keyword>
<evidence type="ECO:0000256" key="10">
    <source>
        <dbReference type="RuleBase" id="RU361198"/>
    </source>
</evidence>
<dbReference type="Pfam" id="PF03648">
    <property type="entry name" value="Glyco_hydro_67N"/>
    <property type="match status" value="1"/>
</dbReference>
<evidence type="ECO:0000313" key="16">
    <source>
        <dbReference type="Proteomes" id="UP000273643"/>
    </source>
</evidence>
<keyword evidence="5 8" id="KW-0326">Glycosidase</keyword>
<dbReference type="RefSeq" id="WP_123638135.1">
    <property type="nucleotide sequence ID" value="NZ_RJUK01000001.1"/>
</dbReference>
<dbReference type="InterPro" id="IPR029018">
    <property type="entry name" value="Hex-like_dom2"/>
</dbReference>
<dbReference type="EMBL" id="RJUK01000001">
    <property type="protein sequence ID" value="ROQ21088.1"/>
    <property type="molecule type" value="Genomic_DNA"/>
</dbReference>
<protein>
    <recommendedName>
        <fullName evidence="10">Xylan alpha-1,2-glucuronidase</fullName>
        <ecNumber evidence="10">3.2.1.131</ecNumber>
    </recommendedName>
</protein>
<evidence type="ECO:0000256" key="9">
    <source>
        <dbReference type="PIRSR" id="PIRSR029900-1"/>
    </source>
</evidence>
<feature type="active site" description="Proton acceptor" evidence="9">
    <location>
        <position position="384"/>
    </location>
</feature>
<dbReference type="InterPro" id="IPR011100">
    <property type="entry name" value="Glyco_hydro_67_cat"/>
</dbReference>
<keyword evidence="11" id="KW-0732">Signal</keyword>
<dbReference type="GO" id="GO:0005576">
    <property type="term" value="C:extracellular region"/>
    <property type="evidence" value="ECO:0007669"/>
    <property type="project" value="InterPro"/>
</dbReference>
<dbReference type="PANTHER" id="PTHR39207:SF1">
    <property type="entry name" value="ALPHA-GLUCURONIDASE A"/>
    <property type="match status" value="1"/>
</dbReference>
<dbReference type="PANTHER" id="PTHR39207">
    <property type="entry name" value="ALPHA-GLUCURONIDASE A"/>
    <property type="match status" value="1"/>
</dbReference>
<keyword evidence="6 10" id="KW-0624">Polysaccharide degradation</keyword>
<dbReference type="PIRSF" id="PIRSF029900">
    <property type="entry name" value="Alpha-glucuronds"/>
    <property type="match status" value="1"/>
</dbReference>
<accession>A0A3N1P0F4</accession>
<comment type="catalytic activity">
    <reaction evidence="7 10">
        <text>Hydrolysis of (1-&gt;2)-alpha-D-(4-O-methyl)glucuronosyl links in the main chain of hardwood xylans.</text>
        <dbReference type="EC" id="3.2.1.131"/>
    </reaction>
</comment>
<dbReference type="FunFam" id="3.20.20.80:FF:000096">
    <property type="entry name" value="Xylan alpha-1,2-glucuronidase"/>
    <property type="match status" value="1"/>
</dbReference>
<keyword evidence="16" id="KW-1185">Reference proteome</keyword>
<name>A0A3N1P0F4_9GAMM</name>
<feature type="domain" description="Glycosyl hydrolase family 67 catalytic" evidence="14">
    <location>
        <begin position="153"/>
        <end position="472"/>
    </location>
</feature>
<dbReference type="OrthoDB" id="339499at2"/>
<sequence length="732" mass="83526">MKKLLAIGLALACTLSALATHAEDGYDMWLRYQPLSDSSLVKDYRKQLGTLVAPDGPAVIESAAQELQRGISGLLDRPLERSDSLARRGSLVIGTPETSELIASLGWEDRLAQQGPEGFLLETTRIGRRDVTVIASEGDRGVLYGAFHLLRLLQTQQAIEELAIAEAPKVQHRVVNHWDNLNRLVERGYAGLSLWEWGTLPEYNENPRYRDYARINASLGINGTAINNVNADPRILTDQFLEKVAALNEVFRQYGIKTYLSINYDSPRAFGDLDTADPLDPRVQQWWKDKAKQIYKHIPDLGGFLVKADSEGQPGPQGYGRNHADGANILADAVAPYGGVIFWRAFVYSPEQGDRFREAYDEFKPLDGKFRDNVIVQIKNGPIDFQPREPFSPLFGALEDTNIMMELQVTQEYFGFSNHLAYQGPLFEEVLDADTHAKGEGSTVGKILGGEVFEYEQTGMAAVINPGTDRNWTGHPFVQSSWYAFGRMAWDYELSSEAIAEEWMRMTFTNDRRFLDPIGEVMAYSREAGVNYRNPLGLTHLFAQGHHYGPAPWYDEAERMDWTAWYYHRADEDGIGFDRTESGSNAIEQYHGPVREHFGTLDQIDEDYLLWFHHVGWDYKMNSGRTLWEELVLKYDEGVQQVRNMQAEWEKVQGLIDRERYEHVKALLEVQLRDAIRWRDSCVSYFQSLSGLPLPEGSPEPEHDLEHYKKLEHTFYVPDPWHPKGNDRRVDY</sequence>
<feature type="domain" description="Alpha glucuronidase N-terminal" evidence="12">
    <location>
        <begin position="28"/>
        <end position="149"/>
    </location>
</feature>
<dbReference type="GO" id="GO:2000886">
    <property type="term" value="P:glucuronoxylan catabolic process"/>
    <property type="evidence" value="ECO:0007669"/>
    <property type="project" value="UniProtKB-ARBA"/>
</dbReference>
<organism evidence="15 16">
    <name type="scientific">Marinimicrobium koreense</name>
    <dbReference type="NCBI Taxonomy" id="306545"/>
    <lineage>
        <taxon>Bacteria</taxon>
        <taxon>Pseudomonadati</taxon>
        <taxon>Pseudomonadota</taxon>
        <taxon>Gammaproteobacteria</taxon>
        <taxon>Cellvibrionales</taxon>
        <taxon>Cellvibrionaceae</taxon>
        <taxon>Marinimicrobium</taxon>
    </lineage>
</organism>
<dbReference type="Gene3D" id="3.30.379.10">
    <property type="entry name" value="Chitobiase/beta-hexosaminidase domain 2-like"/>
    <property type="match status" value="1"/>
</dbReference>
<dbReference type="Proteomes" id="UP000273643">
    <property type="component" value="Unassembled WGS sequence"/>
</dbReference>
<evidence type="ECO:0000256" key="3">
    <source>
        <dbReference type="ARBA" id="ARBA00022801"/>
    </source>
</evidence>
<dbReference type="Gene3D" id="3.90.1330.10">
    <property type="entry name" value="Alpha-glucuronidase, C-terminal domain"/>
    <property type="match status" value="1"/>
</dbReference>
<comment type="caution">
    <text evidence="15">The sequence shown here is derived from an EMBL/GenBank/DDBJ whole genome shotgun (WGS) entry which is preliminary data.</text>
</comment>
<dbReference type="InterPro" id="IPR017853">
    <property type="entry name" value="GH"/>
</dbReference>
<evidence type="ECO:0000256" key="1">
    <source>
        <dbReference type="ARBA" id="ARBA00008833"/>
    </source>
</evidence>
<dbReference type="EC" id="3.2.1.131" evidence="10"/>
<dbReference type="SUPFAM" id="SSF51445">
    <property type="entry name" value="(Trans)glycosidases"/>
    <property type="match status" value="1"/>
</dbReference>
<dbReference type="GO" id="GO:0033939">
    <property type="term" value="F:xylan alpha-1,2-glucuronosidase activity"/>
    <property type="evidence" value="ECO:0007669"/>
    <property type="project" value="UniProtKB-EC"/>
</dbReference>
<dbReference type="InterPro" id="IPR011099">
    <property type="entry name" value="Glyco_hydro_67_C"/>
</dbReference>
<evidence type="ECO:0000256" key="8">
    <source>
        <dbReference type="PIRNR" id="PIRNR029900"/>
    </source>
</evidence>
<comment type="similarity">
    <text evidence="1 8 10">Belongs to the glycosyl hydrolase 67 family.</text>
</comment>
<dbReference type="GO" id="GO:0046559">
    <property type="term" value="F:alpha-glucuronidase activity"/>
    <property type="evidence" value="ECO:0007669"/>
    <property type="project" value="InterPro"/>
</dbReference>
<evidence type="ECO:0000256" key="4">
    <source>
        <dbReference type="ARBA" id="ARBA00023277"/>
    </source>
</evidence>
<feature type="active site" description="Proton acceptor" evidence="9">
    <location>
        <position position="412"/>
    </location>
</feature>
<dbReference type="InterPro" id="IPR037054">
    <property type="entry name" value="A-glucoronidase_C_sf"/>
</dbReference>
<evidence type="ECO:0000256" key="2">
    <source>
        <dbReference type="ARBA" id="ARBA00022651"/>
    </source>
</evidence>
<feature type="chain" id="PRO_5017956444" description="Xylan alpha-1,2-glucuronidase" evidence="11">
    <location>
        <begin position="20"/>
        <end position="732"/>
    </location>
</feature>
<keyword evidence="4 10" id="KW-0119">Carbohydrate metabolism</keyword>
<feature type="active site" description="Proton donor" evidence="9">
    <location>
        <position position="311"/>
    </location>
</feature>
<evidence type="ECO:0000256" key="6">
    <source>
        <dbReference type="ARBA" id="ARBA00023326"/>
    </source>
</evidence>
<evidence type="ECO:0000259" key="14">
    <source>
        <dbReference type="Pfam" id="PF07488"/>
    </source>
</evidence>
<feature type="domain" description="Glycosyl hydrolase family 67 C-terminal" evidence="13">
    <location>
        <begin position="473"/>
        <end position="697"/>
    </location>
</feature>
<dbReference type="SUPFAM" id="SSF55545">
    <property type="entry name" value="beta-N-acetylhexosaminidase-like domain"/>
    <property type="match status" value="1"/>
</dbReference>
<dbReference type="Pfam" id="PF07477">
    <property type="entry name" value="Glyco_hydro_67C"/>
    <property type="match status" value="1"/>
</dbReference>
<evidence type="ECO:0000256" key="7">
    <source>
        <dbReference type="ARBA" id="ARBA00052795"/>
    </source>
</evidence>
<evidence type="ECO:0000259" key="13">
    <source>
        <dbReference type="Pfam" id="PF07477"/>
    </source>
</evidence>
<evidence type="ECO:0000256" key="5">
    <source>
        <dbReference type="ARBA" id="ARBA00023295"/>
    </source>
</evidence>
<reference evidence="15 16" key="1">
    <citation type="submission" date="2018-11" db="EMBL/GenBank/DDBJ databases">
        <title>Genomic Encyclopedia of Type Strains, Phase IV (KMG-IV): sequencing the most valuable type-strain genomes for metagenomic binning, comparative biology and taxonomic classification.</title>
        <authorList>
            <person name="Goeker M."/>
        </authorList>
    </citation>
    <scope>NUCLEOTIDE SEQUENCE [LARGE SCALE GENOMIC DNA]</scope>
    <source>
        <strain evidence="15 16">DSM 16974</strain>
    </source>
</reference>
<evidence type="ECO:0000313" key="15">
    <source>
        <dbReference type="EMBL" id="ROQ21088.1"/>
    </source>
</evidence>
<evidence type="ECO:0000259" key="12">
    <source>
        <dbReference type="Pfam" id="PF03648"/>
    </source>
</evidence>
<dbReference type="InterPro" id="IPR005154">
    <property type="entry name" value="Glyco_hydro_67_aGlcAse_N"/>
</dbReference>
<dbReference type="AlphaFoldDB" id="A0A3N1P0F4"/>
<comment type="subunit">
    <text evidence="10">Homodimer.</text>
</comment>
<evidence type="ECO:0000256" key="11">
    <source>
        <dbReference type="SAM" id="SignalP"/>
    </source>
</evidence>